<sequence>MSHFPKPEEGSWTEHYAIDTAPMSYEDSISPEHYELERAAIFERSWLNVGRINHLRNDERRYTQDIVIAEVTVLVTEDAGGKISAFRLPIGEDSSTADLTPVQVDVWEGFIFVNLDDANTNPLRESLGKFAAGLEGFPFGEFTQRFTYRSEVGSNWKLYIDAFAEFYHAPVLHSKQYVSEESQKLQAYGFEALYYDVDGPHGMVSSWGGMAPPKDPSMVKPIERILRSGNFGPWDKPDIPGLADLPTGLNPARHPSWGLDSYVFFPNFMLVMWEPGWFLTYHYWPTAYNRHTFEGTMYMAPPRNATDRLRQEIAAVTFKEFALQDSNTLEATQKMLETRVVSEFPLCDQEILLRHLHTSAQSMVDDYVGTHQPATTSAG</sequence>
<feature type="domain" description="Aromatic-ring-hydroxylating dioxygenase alpha subunit C-terminal" evidence="2">
    <location>
        <begin position="144"/>
        <end position="365"/>
    </location>
</feature>
<dbReference type="EMBL" id="JAUTXY010000011">
    <property type="protein sequence ID" value="MEE2060140.1"/>
    <property type="molecule type" value="Genomic_DNA"/>
</dbReference>
<evidence type="ECO:0000259" key="2">
    <source>
        <dbReference type="Pfam" id="PF00848"/>
    </source>
</evidence>
<protein>
    <submittedName>
        <fullName evidence="3">SRPBCC family protein</fullName>
    </submittedName>
</protein>
<comment type="cofactor">
    <cofactor evidence="1">
        <name>Fe cation</name>
        <dbReference type="ChEBI" id="CHEBI:24875"/>
    </cofactor>
</comment>
<keyword evidence="4" id="KW-1185">Reference proteome</keyword>
<organism evidence="3 4">
    <name type="scientific">Rhodococcus artemisiae</name>
    <dbReference type="NCBI Taxonomy" id="714159"/>
    <lineage>
        <taxon>Bacteria</taxon>
        <taxon>Bacillati</taxon>
        <taxon>Actinomycetota</taxon>
        <taxon>Actinomycetes</taxon>
        <taxon>Mycobacteriales</taxon>
        <taxon>Nocardiaceae</taxon>
        <taxon>Rhodococcus</taxon>
    </lineage>
</organism>
<proteinExistence type="predicted"/>
<dbReference type="PANTHER" id="PTHR43756:SF5">
    <property type="entry name" value="CHOLINE MONOOXYGENASE, CHLOROPLASTIC"/>
    <property type="match status" value="1"/>
</dbReference>
<dbReference type="InterPro" id="IPR036922">
    <property type="entry name" value="Rieske_2Fe-2S_sf"/>
</dbReference>
<dbReference type="SUPFAM" id="SSF55961">
    <property type="entry name" value="Bet v1-like"/>
    <property type="match status" value="1"/>
</dbReference>
<dbReference type="Proteomes" id="UP001336020">
    <property type="component" value="Unassembled WGS sequence"/>
</dbReference>
<evidence type="ECO:0000313" key="4">
    <source>
        <dbReference type="Proteomes" id="UP001336020"/>
    </source>
</evidence>
<comment type="caution">
    <text evidence="3">The sequence shown here is derived from an EMBL/GenBank/DDBJ whole genome shotgun (WGS) entry which is preliminary data.</text>
</comment>
<dbReference type="Gene3D" id="3.90.380.10">
    <property type="entry name" value="Naphthalene 1,2-dioxygenase Alpha Subunit, Chain A, domain 1"/>
    <property type="match status" value="1"/>
</dbReference>
<dbReference type="PANTHER" id="PTHR43756">
    <property type="entry name" value="CHOLINE MONOOXYGENASE, CHLOROPLASTIC"/>
    <property type="match status" value="1"/>
</dbReference>
<name>A0ABU7LF05_9NOCA</name>
<dbReference type="Pfam" id="PF00848">
    <property type="entry name" value="Ring_hydroxyl_A"/>
    <property type="match status" value="1"/>
</dbReference>
<accession>A0ABU7LF05</accession>
<dbReference type="InterPro" id="IPR001663">
    <property type="entry name" value="Rng_hydr_dOase-A"/>
</dbReference>
<evidence type="ECO:0000256" key="1">
    <source>
        <dbReference type="ARBA" id="ARBA00001962"/>
    </source>
</evidence>
<reference evidence="3 4" key="1">
    <citation type="submission" date="2023-07" db="EMBL/GenBank/DDBJ databases">
        <authorList>
            <person name="Girao M."/>
            <person name="Carvalho M.F."/>
        </authorList>
    </citation>
    <scope>NUCLEOTIDE SEQUENCE [LARGE SCALE GENOMIC DNA]</scope>
    <source>
        <strain evidence="3 4">YIM65754</strain>
    </source>
</reference>
<dbReference type="CDD" id="cd00680">
    <property type="entry name" value="RHO_alpha_C"/>
    <property type="match status" value="1"/>
</dbReference>
<gene>
    <name evidence="3" type="ORF">Q7514_21715</name>
</gene>
<dbReference type="RefSeq" id="WP_330135330.1">
    <property type="nucleotide sequence ID" value="NZ_JAUTXY010000011.1"/>
</dbReference>
<dbReference type="InterPro" id="IPR015879">
    <property type="entry name" value="Ring_hydroxy_dOase_asu_C_dom"/>
</dbReference>
<evidence type="ECO:0000313" key="3">
    <source>
        <dbReference type="EMBL" id="MEE2060140.1"/>
    </source>
</evidence>
<dbReference type="SUPFAM" id="SSF50022">
    <property type="entry name" value="ISP domain"/>
    <property type="match status" value="1"/>
</dbReference>